<feature type="transmembrane region" description="Helical" evidence="4">
    <location>
        <begin position="87"/>
        <end position="106"/>
    </location>
</feature>
<feature type="transmembrane region" description="Helical" evidence="4">
    <location>
        <begin position="145"/>
        <end position="164"/>
    </location>
</feature>
<feature type="transmembrane region" description="Helical" evidence="4">
    <location>
        <begin position="112"/>
        <end position="133"/>
    </location>
</feature>
<dbReference type="EMBL" id="JBBYHV010000002">
    <property type="protein sequence ID" value="MEL1251371.1"/>
    <property type="molecule type" value="Genomic_DNA"/>
</dbReference>
<evidence type="ECO:0000256" key="2">
    <source>
        <dbReference type="ARBA" id="ARBA00022989"/>
    </source>
</evidence>
<dbReference type="PROSITE" id="PS50850">
    <property type="entry name" value="MFS"/>
    <property type="match status" value="1"/>
</dbReference>
<dbReference type="SUPFAM" id="SSF103473">
    <property type="entry name" value="MFS general substrate transporter"/>
    <property type="match status" value="1"/>
</dbReference>
<dbReference type="RefSeq" id="WP_341673924.1">
    <property type="nucleotide sequence ID" value="NZ_JBBYHV010000002.1"/>
</dbReference>
<feature type="transmembrane region" description="Helical" evidence="4">
    <location>
        <begin position="289"/>
        <end position="307"/>
    </location>
</feature>
<dbReference type="Proteomes" id="UP001497045">
    <property type="component" value="Unassembled WGS sequence"/>
</dbReference>
<evidence type="ECO:0000256" key="4">
    <source>
        <dbReference type="SAM" id="Phobius"/>
    </source>
</evidence>
<dbReference type="Pfam" id="PF07690">
    <property type="entry name" value="MFS_1"/>
    <property type="match status" value="1"/>
</dbReference>
<feature type="transmembrane region" description="Helical" evidence="4">
    <location>
        <begin position="18"/>
        <end position="36"/>
    </location>
</feature>
<dbReference type="Gene3D" id="1.20.1250.20">
    <property type="entry name" value="MFS general substrate transporter like domains"/>
    <property type="match status" value="2"/>
</dbReference>
<feature type="transmembrane region" description="Helical" evidence="4">
    <location>
        <begin position="226"/>
        <end position="247"/>
    </location>
</feature>
<feature type="transmembrane region" description="Helical" evidence="4">
    <location>
        <begin position="375"/>
        <end position="396"/>
    </location>
</feature>
<feature type="domain" description="Major facilitator superfamily (MFS) profile" evidence="5">
    <location>
        <begin position="16"/>
        <end position="402"/>
    </location>
</feature>
<keyword evidence="3 4" id="KW-0472">Membrane</keyword>
<dbReference type="InterPro" id="IPR036259">
    <property type="entry name" value="MFS_trans_sf"/>
</dbReference>
<feature type="transmembrane region" description="Helical" evidence="4">
    <location>
        <begin position="176"/>
        <end position="194"/>
    </location>
</feature>
<proteinExistence type="predicted"/>
<dbReference type="InterPro" id="IPR011701">
    <property type="entry name" value="MFS"/>
</dbReference>
<keyword evidence="1 4" id="KW-0812">Transmembrane</keyword>
<keyword evidence="2 4" id="KW-1133">Transmembrane helix</keyword>
<accession>A0ABU9IG32</accession>
<gene>
    <name evidence="6" type="ORF">AAEO60_11905</name>
</gene>
<evidence type="ECO:0000256" key="1">
    <source>
        <dbReference type="ARBA" id="ARBA00022692"/>
    </source>
</evidence>
<name>A0ABU9IG32_9SPHN</name>
<feature type="transmembrane region" description="Helical" evidence="4">
    <location>
        <begin position="259"/>
        <end position="277"/>
    </location>
</feature>
<feature type="transmembrane region" description="Helical" evidence="4">
    <location>
        <begin position="56"/>
        <end position="75"/>
    </location>
</feature>
<keyword evidence="7" id="KW-1185">Reference proteome</keyword>
<dbReference type="PANTHER" id="PTHR23528">
    <property type="match status" value="1"/>
</dbReference>
<evidence type="ECO:0000259" key="5">
    <source>
        <dbReference type="PROSITE" id="PS50850"/>
    </source>
</evidence>
<sequence length="402" mass="42220">MNEAASAAHGGGRQSLRFLLLYALAAAGGAMAYMPFLTILLPVRVEAMAGGAEVTWLAYCSFSGAAAASLSNILFGWLSDRTGNRQGWIVTGLLGSCALLLAMPLADSLPALLGLLVAWQVMLNMMLGPLAALAGDYVPDRQKGFLGGLLSLSPAMGALAGAFVTFEGVAGADARLAIVAALVALCVLPVVLFGRPVSFPELTARVDRPIVSIPEKRPQVVVPCMWLARLLVQIAEAVLFAYLYVWFRTVSADFGDDDTAAVFGAVLVLAIPATLWVGRWADRNERPILPLAACAGLTAVALLLMASAESLTFAVAGYALFGLVTSMFLSLHSAQTLRVLPRPQTRGRDLGLFNLTNTVPSLIMPWLTLATVPAFGFSGLFMILAALSAIAALLLASISRTN</sequence>
<feature type="transmembrane region" description="Helical" evidence="4">
    <location>
        <begin position="313"/>
        <end position="331"/>
    </location>
</feature>
<dbReference type="InterPro" id="IPR020846">
    <property type="entry name" value="MFS_dom"/>
</dbReference>
<comment type="caution">
    <text evidence="6">The sequence shown here is derived from an EMBL/GenBank/DDBJ whole genome shotgun (WGS) entry which is preliminary data.</text>
</comment>
<feature type="transmembrane region" description="Helical" evidence="4">
    <location>
        <begin position="352"/>
        <end position="369"/>
    </location>
</feature>
<evidence type="ECO:0000313" key="7">
    <source>
        <dbReference type="Proteomes" id="UP001497045"/>
    </source>
</evidence>
<evidence type="ECO:0000256" key="3">
    <source>
        <dbReference type="ARBA" id="ARBA00023136"/>
    </source>
</evidence>
<reference evidence="6 7" key="1">
    <citation type="submission" date="2024-04" db="EMBL/GenBank/DDBJ databases">
        <title>Aurantiacibacter sp. DGU6 16S ribosomal RNA gene Genome sequencing and assembly.</title>
        <authorList>
            <person name="Park S."/>
        </authorList>
    </citation>
    <scope>NUCLEOTIDE SEQUENCE [LARGE SCALE GENOMIC DNA]</scope>
    <source>
        <strain evidence="6 7">DGU6</strain>
    </source>
</reference>
<dbReference type="PANTHER" id="PTHR23528:SF1">
    <property type="entry name" value="MAJOR FACILITATOR SUPERFAMILY (MFS) PROFILE DOMAIN-CONTAINING PROTEIN"/>
    <property type="match status" value="1"/>
</dbReference>
<evidence type="ECO:0000313" key="6">
    <source>
        <dbReference type="EMBL" id="MEL1251371.1"/>
    </source>
</evidence>
<organism evidence="6 7">
    <name type="scientific">Aurantiacibacter gilvus</name>
    <dbReference type="NCBI Taxonomy" id="3139141"/>
    <lineage>
        <taxon>Bacteria</taxon>
        <taxon>Pseudomonadati</taxon>
        <taxon>Pseudomonadota</taxon>
        <taxon>Alphaproteobacteria</taxon>
        <taxon>Sphingomonadales</taxon>
        <taxon>Erythrobacteraceae</taxon>
        <taxon>Aurantiacibacter</taxon>
    </lineage>
</organism>
<protein>
    <submittedName>
        <fullName evidence="6">MFS transporter</fullName>
    </submittedName>
</protein>